<comment type="caution">
    <text evidence="2">The sequence shown here is derived from an EMBL/GenBank/DDBJ whole genome shotgun (WGS) entry which is preliminary data.</text>
</comment>
<proteinExistence type="predicted"/>
<feature type="region of interest" description="Disordered" evidence="1">
    <location>
        <begin position="64"/>
        <end position="106"/>
    </location>
</feature>
<reference evidence="2 3" key="1">
    <citation type="journal article" date="2019" name="PLoS ONE">
        <title>Comparative genome analysis indicates high evolutionary potential of pathogenicity genes in Colletotrichum tanaceti.</title>
        <authorList>
            <person name="Lelwala R.V."/>
            <person name="Korhonen P.K."/>
            <person name="Young N.D."/>
            <person name="Scott J.B."/>
            <person name="Ades P.A."/>
            <person name="Gasser R.B."/>
            <person name="Taylor P.W.J."/>
        </authorList>
    </citation>
    <scope>NUCLEOTIDE SEQUENCE [LARGE SCALE GENOMIC DNA]</scope>
    <source>
        <strain evidence="2">BRIP57314</strain>
    </source>
</reference>
<keyword evidence="3" id="KW-1185">Reference proteome</keyword>
<feature type="region of interest" description="Disordered" evidence="1">
    <location>
        <begin position="587"/>
        <end position="649"/>
    </location>
</feature>
<feature type="region of interest" description="Disordered" evidence="1">
    <location>
        <begin position="493"/>
        <end position="562"/>
    </location>
</feature>
<evidence type="ECO:0000313" key="2">
    <source>
        <dbReference type="EMBL" id="TKW51161.1"/>
    </source>
</evidence>
<feature type="compositionally biased region" description="Basic and acidic residues" evidence="1">
    <location>
        <begin position="638"/>
        <end position="649"/>
    </location>
</feature>
<dbReference type="AlphaFoldDB" id="A0A4U6X6R5"/>
<sequence length="668" mass="71752">MHQGRIARVLPEGVAVPLEIVPGLGRRERVRRAPPHAGVLGLEQHPHDLQVVVALPPPRLVRAEARRPLQERRRGLQRVREGDEERPEPQQHREAEDGEVERPLRVPGPLPVAHVLVGRADVIRHRRRRLRLPNLIHGAGDGDGGPRDVLRHLVLQLGQALGEQRPHLDLPLVRGQGQLEELGDELLRPEVALRARPDELVERRAGDEEADAVDRRRLRRVEADLGRPGVAHQVATPLRRRADAVVRVADPVPVGAGDGARVPVGAVDGAAVGQVHGDVGPKDRVVVGLQVHDGVGRDEEQREVPAVERQRLDGAPQAGVARGVVGDGPGRVAHLRALAVRVVDVRVVLPRPDPAVHVLDEYVVVPPELARLGALEEPREPPLADEGRAVRLPPVPDPVLLLVVDAQVRVRVHHARLHPERPAHADLVREGALGRGVGPADRGDGQRAARGGRREVVVVLVAPVALPGVDGREGVVVGVLLLEGVPALRHEHAAALRRRQQPERRGALGHLGREDGGEPEEDGVQEPAGGPRHRPEERPVRPAAPVPGLLEEQPGRRHRRGDVAQDDLALVVQAVVLAAGGEHLVAHKGQRAPQAGGDDGDENGDEGEEEAAVAGRQGDGRAGDPAEAPVGPDPGVDPVRHDCGAGIDSSERRLVGERGLLARFQVIY</sequence>
<protein>
    <submittedName>
        <fullName evidence="2">Uncharacterized protein</fullName>
    </submittedName>
</protein>
<evidence type="ECO:0000256" key="1">
    <source>
        <dbReference type="SAM" id="MobiDB-lite"/>
    </source>
</evidence>
<feature type="compositionally biased region" description="Acidic residues" evidence="1">
    <location>
        <begin position="598"/>
        <end position="611"/>
    </location>
</feature>
<dbReference type="EMBL" id="PJEX01000331">
    <property type="protein sequence ID" value="TKW51161.1"/>
    <property type="molecule type" value="Genomic_DNA"/>
</dbReference>
<organism evidence="2 3">
    <name type="scientific">Colletotrichum tanaceti</name>
    <dbReference type="NCBI Taxonomy" id="1306861"/>
    <lineage>
        <taxon>Eukaryota</taxon>
        <taxon>Fungi</taxon>
        <taxon>Dikarya</taxon>
        <taxon>Ascomycota</taxon>
        <taxon>Pezizomycotina</taxon>
        <taxon>Sordariomycetes</taxon>
        <taxon>Hypocreomycetidae</taxon>
        <taxon>Glomerellales</taxon>
        <taxon>Glomerellaceae</taxon>
        <taxon>Colletotrichum</taxon>
        <taxon>Colletotrichum destructivum species complex</taxon>
    </lineage>
</organism>
<name>A0A4U6X6R5_9PEZI</name>
<accession>A0A4U6X6R5</accession>
<dbReference type="Proteomes" id="UP000310108">
    <property type="component" value="Unassembled WGS sequence"/>
</dbReference>
<feature type="compositionally biased region" description="Basic and acidic residues" evidence="1">
    <location>
        <begin position="64"/>
        <end position="104"/>
    </location>
</feature>
<evidence type="ECO:0000313" key="3">
    <source>
        <dbReference type="Proteomes" id="UP000310108"/>
    </source>
</evidence>
<gene>
    <name evidence="2" type="ORF">CTA1_12702</name>
</gene>
<feature type="compositionally biased region" description="Basic and acidic residues" evidence="1">
    <location>
        <begin position="493"/>
        <end position="516"/>
    </location>
</feature>